<dbReference type="AlphaFoldDB" id="A0A2W5FJE8"/>
<reference evidence="2 3" key="1">
    <citation type="submission" date="2017-08" db="EMBL/GenBank/DDBJ databases">
        <title>Infants hospitalized years apart are colonized by the same room-sourced microbial strains.</title>
        <authorList>
            <person name="Brooks B."/>
            <person name="Olm M.R."/>
            <person name="Firek B.A."/>
            <person name="Baker R."/>
            <person name="Thomas B.C."/>
            <person name="Morowitz M.J."/>
            <person name="Banfield J.F."/>
        </authorList>
    </citation>
    <scope>NUCLEOTIDE SEQUENCE [LARGE SCALE GENOMIC DNA]</scope>
    <source>
        <strain evidence="2">S2_006_000_R2_64</strain>
    </source>
</reference>
<dbReference type="Proteomes" id="UP000249739">
    <property type="component" value="Unassembled WGS sequence"/>
</dbReference>
<evidence type="ECO:0000313" key="3">
    <source>
        <dbReference type="Proteomes" id="UP000249739"/>
    </source>
</evidence>
<feature type="signal peptide" evidence="1">
    <location>
        <begin position="1"/>
        <end position="22"/>
    </location>
</feature>
<name>A0A2W5FJE8_9BACT</name>
<organism evidence="2 3">
    <name type="scientific">Micavibrio aeruginosavorus</name>
    <dbReference type="NCBI Taxonomy" id="349221"/>
    <lineage>
        <taxon>Bacteria</taxon>
        <taxon>Pseudomonadati</taxon>
        <taxon>Bdellovibrionota</taxon>
        <taxon>Bdellovibrionia</taxon>
        <taxon>Bdellovibrionales</taxon>
        <taxon>Pseudobdellovibrionaceae</taxon>
        <taxon>Micavibrio</taxon>
    </lineage>
</organism>
<gene>
    <name evidence="2" type="ORF">DI586_09665</name>
</gene>
<evidence type="ECO:0000256" key="1">
    <source>
        <dbReference type="SAM" id="SignalP"/>
    </source>
</evidence>
<accession>A0A2W5FJE8</accession>
<evidence type="ECO:0000313" key="2">
    <source>
        <dbReference type="EMBL" id="PZP54524.1"/>
    </source>
</evidence>
<comment type="caution">
    <text evidence="2">The sequence shown here is derived from an EMBL/GenBank/DDBJ whole genome shotgun (WGS) entry which is preliminary data.</text>
</comment>
<protein>
    <recommendedName>
        <fullName evidence="4">YjbH domain-containing protein</fullName>
    </recommendedName>
</protein>
<dbReference type="EMBL" id="QFOT01000130">
    <property type="protein sequence ID" value="PZP54524.1"/>
    <property type="molecule type" value="Genomic_DNA"/>
</dbReference>
<dbReference type="InterPro" id="IPR010344">
    <property type="entry name" value="YbjH"/>
</dbReference>
<dbReference type="Pfam" id="PF06082">
    <property type="entry name" value="YjbH"/>
    <property type="match status" value="2"/>
</dbReference>
<keyword evidence="1" id="KW-0732">Signal</keyword>
<feature type="chain" id="PRO_5016160355" description="YjbH domain-containing protein" evidence="1">
    <location>
        <begin position="23"/>
        <end position="669"/>
    </location>
</feature>
<sequence>MIRALRFFIVVSCAWHIHAAQADESRDLTVTPNLYGTIGLNSIPSARMDYAGTIRASIAAADPYFHTSFGLQIHDRLFIQLRQSSEISDLMDDPDKVYPGLDFKFKLFNEKKFRPEIAFGVQSAFGHRRMSGEYLAFSKRYENLDFTAGFGWGRFGTRQSVPNPLDWTGSYLDTNRELDGDKPNSLDEWFTGDTGFFAGVEYATPMKGLSLKADWNSDSYKAERRLGMDSSSPYSFGFSYRPTEYADIGVALMDKDTIMARISLKSMVSSWPFKSSVDETANFVDIDQCCIDSLGKDQASAAIQLNGYQSSPYQYGIGWRLAEIKSRSKGSEILRLEPAYFGLKSPSISIARRDMVGADQTNGSAEEIWRNIEFDRHLSKPESWFERYMLSFKLRENFSLSEDDAPYSHRTDFIGTLSHQFLTNLLSETSFRYNLFSNLDQLEKFRPPSVDTVRSNEYYYSRRRFAVERMFVQGFKSFTPDWHVSASSGYLEEMFAGLHGEILYRPWGRNWAAGIEAANVIKRDYQTPFNMGFVNESQPTGHANFYYEFPDTDVTLQASIGQYLGKDKGGTLKIRNRFLNGSTVEAFITATNMHDTDPYGGAANLSSGIRFSLPLGSLRYIPNGSSLEVNAVPVARDAGQRLDIAHPLYEMTEPLSYRHLTQHWGDVAR</sequence>
<proteinExistence type="predicted"/>
<evidence type="ECO:0008006" key="4">
    <source>
        <dbReference type="Google" id="ProtNLM"/>
    </source>
</evidence>